<proteinExistence type="predicted"/>
<dbReference type="AlphaFoldDB" id="A0A420F1L6"/>
<accession>A0A420F1L6</accession>
<dbReference type="PANTHER" id="PTHR33169:SF14">
    <property type="entry name" value="TRANSCRIPTIONAL REGULATOR RV3488"/>
    <property type="match status" value="1"/>
</dbReference>
<dbReference type="InterPro" id="IPR052509">
    <property type="entry name" value="Metal_resp_DNA-bind_regulator"/>
</dbReference>
<evidence type="ECO:0000259" key="1">
    <source>
        <dbReference type="Pfam" id="PF03551"/>
    </source>
</evidence>
<evidence type="ECO:0000313" key="3">
    <source>
        <dbReference type="EMBL" id="WUP52501.1"/>
    </source>
</evidence>
<evidence type="ECO:0000313" key="2">
    <source>
        <dbReference type="EMBL" id="RKF26859.1"/>
    </source>
</evidence>
<dbReference type="Proteomes" id="UP001432190">
    <property type="component" value="Chromosome"/>
</dbReference>
<dbReference type="EMBL" id="CP108084">
    <property type="protein sequence ID" value="WUP52501.1"/>
    <property type="molecule type" value="Genomic_DNA"/>
</dbReference>
<reference evidence="2 4" key="1">
    <citation type="journal article" date="2018" name="Int. J. Syst. Evol. Microbiol.">
        <title>Micromonospora globbae sp. nov., an endophytic actinomycete isolated from roots of Globba winitii C. H. Wright.</title>
        <authorList>
            <person name="Kuncharoen N."/>
            <person name="Pittayakhajonwut P."/>
            <person name="Tanasupawat S."/>
        </authorList>
    </citation>
    <scope>NUCLEOTIDE SEQUENCE [LARGE SCALE GENOMIC DNA]</scope>
    <source>
        <strain evidence="2 4">WPS1-2</strain>
    </source>
</reference>
<dbReference type="EMBL" id="RAQQ01000008">
    <property type="protein sequence ID" value="RKF26859.1"/>
    <property type="molecule type" value="Genomic_DNA"/>
</dbReference>
<dbReference type="Proteomes" id="UP000285744">
    <property type="component" value="Unassembled WGS sequence"/>
</dbReference>
<dbReference type="Pfam" id="PF03551">
    <property type="entry name" value="PadR"/>
    <property type="match status" value="1"/>
</dbReference>
<dbReference type="InterPro" id="IPR036388">
    <property type="entry name" value="WH-like_DNA-bd_sf"/>
</dbReference>
<dbReference type="InterPro" id="IPR005149">
    <property type="entry name" value="Tscrpt_reg_PadR_N"/>
</dbReference>
<dbReference type="InterPro" id="IPR036390">
    <property type="entry name" value="WH_DNA-bd_sf"/>
</dbReference>
<dbReference type="RefSeq" id="WP_120328726.1">
    <property type="nucleotide sequence ID" value="NZ_CP108084.1"/>
</dbReference>
<feature type="domain" description="Transcription regulator PadR N-terminal" evidence="1">
    <location>
        <begin position="27"/>
        <end position="91"/>
    </location>
</feature>
<reference evidence="3" key="2">
    <citation type="submission" date="2022-10" db="EMBL/GenBank/DDBJ databases">
        <title>The complete genomes of actinobacterial strains from the NBC collection.</title>
        <authorList>
            <person name="Joergensen T.S."/>
            <person name="Alvarez Arevalo M."/>
            <person name="Sterndorff E.B."/>
            <person name="Faurdal D."/>
            <person name="Vuksanovic O."/>
            <person name="Mourched A.-S."/>
            <person name="Charusanti P."/>
            <person name="Shaw S."/>
            <person name="Blin K."/>
            <person name="Weber T."/>
        </authorList>
    </citation>
    <scope>NUCLEOTIDE SEQUENCE</scope>
    <source>
        <strain evidence="3">NBC_00256</strain>
    </source>
</reference>
<dbReference type="PANTHER" id="PTHR33169">
    <property type="entry name" value="PADR-FAMILY TRANSCRIPTIONAL REGULATOR"/>
    <property type="match status" value="1"/>
</dbReference>
<organism evidence="2 4">
    <name type="scientific">Micromonospora globbae</name>
    <dbReference type="NCBI Taxonomy" id="1894969"/>
    <lineage>
        <taxon>Bacteria</taxon>
        <taxon>Bacillati</taxon>
        <taxon>Actinomycetota</taxon>
        <taxon>Actinomycetes</taxon>
        <taxon>Micromonosporales</taxon>
        <taxon>Micromonosporaceae</taxon>
        <taxon>Micromonospora</taxon>
    </lineage>
</organism>
<evidence type="ECO:0000313" key="4">
    <source>
        <dbReference type="Proteomes" id="UP000285744"/>
    </source>
</evidence>
<keyword evidence="5" id="KW-1185">Reference proteome</keyword>
<gene>
    <name evidence="2" type="ORF">D7I43_12950</name>
    <name evidence="3" type="ORF">OG994_13740</name>
</gene>
<evidence type="ECO:0000313" key="5">
    <source>
        <dbReference type="Proteomes" id="UP001432190"/>
    </source>
</evidence>
<protein>
    <submittedName>
        <fullName evidence="2">PadR family transcriptional regulator</fullName>
    </submittedName>
</protein>
<dbReference type="OrthoDB" id="122286at2"/>
<sequence>MVSDETLRTHLQELRRGTVVVASLIALRRPDYGYALLQRLTGHGFPVDANTLYPLLRRLEEQGLLTSEWNTEESRPRKFYRTSDEGESVLQRLLDDLADVQTSLTGLIEGVER</sequence>
<dbReference type="SUPFAM" id="SSF46785">
    <property type="entry name" value="Winged helix' DNA-binding domain"/>
    <property type="match status" value="1"/>
</dbReference>
<name>A0A420F1L6_9ACTN</name>
<dbReference type="Gene3D" id="1.10.10.10">
    <property type="entry name" value="Winged helix-like DNA-binding domain superfamily/Winged helix DNA-binding domain"/>
    <property type="match status" value="1"/>
</dbReference>